<dbReference type="InterPro" id="IPR002740">
    <property type="entry name" value="EVE_domain"/>
</dbReference>
<gene>
    <name evidence="3" type="ORF">MLIT_41400</name>
</gene>
<dbReference type="NCBIfam" id="NF002616">
    <property type="entry name" value="PRK02268.1-2"/>
    <property type="match status" value="1"/>
</dbReference>
<dbReference type="EMBL" id="AP022586">
    <property type="protein sequence ID" value="BBY18548.1"/>
    <property type="molecule type" value="Genomic_DNA"/>
</dbReference>
<dbReference type="HAMAP" id="MF_00771">
    <property type="entry name" value="UPF0310"/>
    <property type="match status" value="1"/>
</dbReference>
<dbReference type="Proteomes" id="UP000466607">
    <property type="component" value="Chromosome"/>
</dbReference>
<dbReference type="RefSeq" id="WP_134058672.1">
    <property type="nucleotide sequence ID" value="NZ_AP022586.1"/>
</dbReference>
<dbReference type="Gene3D" id="3.10.590.10">
    <property type="entry name" value="ph1033 like domains"/>
    <property type="match status" value="1"/>
</dbReference>
<dbReference type="Pfam" id="PF01878">
    <property type="entry name" value="EVE"/>
    <property type="match status" value="1"/>
</dbReference>
<dbReference type="NCBIfam" id="NF002615">
    <property type="entry name" value="PRK02268.1-1"/>
    <property type="match status" value="1"/>
</dbReference>
<comment type="similarity">
    <text evidence="1">Belongs to the UPF0310 family.</text>
</comment>
<accession>A0AAD1IPZ1</accession>
<organism evidence="3 4">
    <name type="scientific">Mycolicibacterium litorale</name>
    <dbReference type="NCBI Taxonomy" id="758802"/>
    <lineage>
        <taxon>Bacteria</taxon>
        <taxon>Bacillati</taxon>
        <taxon>Actinomycetota</taxon>
        <taxon>Actinomycetes</taxon>
        <taxon>Mycobacteriales</taxon>
        <taxon>Mycobacteriaceae</taxon>
        <taxon>Mycolicibacterium</taxon>
    </lineage>
</organism>
<dbReference type="CDD" id="cd21132">
    <property type="entry name" value="EVE-like"/>
    <property type="match status" value="1"/>
</dbReference>
<protein>
    <recommendedName>
        <fullName evidence="1">UPF0310 protein MLIT_41400</fullName>
    </recommendedName>
</protein>
<feature type="domain" description="EVE" evidence="2">
    <location>
        <begin position="4"/>
        <end position="133"/>
    </location>
</feature>
<evidence type="ECO:0000313" key="3">
    <source>
        <dbReference type="EMBL" id="BBY18548.1"/>
    </source>
</evidence>
<sequence>MTNWINTVSRDHVERGVRGRFTQANHGKPHALRRMARGDWIIFYSPRVSHPDGETLQAFTAIGQVADDEPYPVEVSPGVQTWRRNVDFLECVETPIRPLIDSLDFVENKQRWGYRFRFGVFSIDDHDFEIIRTAMTHPRQPVAAPAVSAAPDGVHH</sequence>
<name>A0AAD1IPZ1_9MYCO</name>
<dbReference type="InterPro" id="IPR015947">
    <property type="entry name" value="PUA-like_sf"/>
</dbReference>
<evidence type="ECO:0000259" key="2">
    <source>
        <dbReference type="Pfam" id="PF01878"/>
    </source>
</evidence>
<reference evidence="3 4" key="1">
    <citation type="journal article" date="2019" name="Emerg. Microbes Infect.">
        <title>Comprehensive subspecies identification of 175 nontuberculous mycobacteria species based on 7547 genomic profiles.</title>
        <authorList>
            <person name="Matsumoto Y."/>
            <person name="Kinjo T."/>
            <person name="Motooka D."/>
            <person name="Nabeya D."/>
            <person name="Jung N."/>
            <person name="Uechi K."/>
            <person name="Horii T."/>
            <person name="Iida T."/>
            <person name="Fujita J."/>
            <person name="Nakamura S."/>
        </authorList>
    </citation>
    <scope>NUCLEOTIDE SEQUENCE [LARGE SCALE GENOMIC DNA]</scope>
    <source>
        <strain evidence="3 4">JCM 17423</strain>
    </source>
</reference>
<proteinExistence type="inferred from homology"/>
<evidence type="ECO:0000256" key="1">
    <source>
        <dbReference type="HAMAP-Rule" id="MF_00771"/>
    </source>
</evidence>
<dbReference type="SUPFAM" id="SSF88697">
    <property type="entry name" value="PUA domain-like"/>
    <property type="match status" value="1"/>
</dbReference>
<dbReference type="AlphaFoldDB" id="A0AAD1IPZ1"/>
<keyword evidence="4" id="KW-1185">Reference proteome</keyword>
<dbReference type="InterPro" id="IPR022996">
    <property type="entry name" value="UPF0310"/>
</dbReference>
<evidence type="ECO:0000313" key="4">
    <source>
        <dbReference type="Proteomes" id="UP000466607"/>
    </source>
</evidence>